<dbReference type="SMART" id="SM00530">
    <property type="entry name" value="HTH_XRE"/>
    <property type="match status" value="1"/>
</dbReference>
<evidence type="ECO:0000259" key="4">
    <source>
        <dbReference type="PROSITE" id="PS50943"/>
    </source>
</evidence>
<name>A0A560G9A4_9PROT</name>
<dbReference type="Gene3D" id="1.10.260.40">
    <property type="entry name" value="lambda repressor-like DNA-binding domains"/>
    <property type="match status" value="1"/>
</dbReference>
<dbReference type="CDD" id="cd00093">
    <property type="entry name" value="HTH_XRE"/>
    <property type="match status" value="1"/>
</dbReference>
<sequence length="69" mass="7885">MSDLRTILAENLRRLRKDKGLSQEDLAGLSEVDRTYISLIERKRNSISLDKLEQIATALNVDAYLLIKP</sequence>
<dbReference type="RefSeq" id="WP_145615357.1">
    <property type="nucleotide sequence ID" value="NZ_VITO01000002.1"/>
</dbReference>
<keyword evidence="3" id="KW-0804">Transcription</keyword>
<evidence type="ECO:0000313" key="6">
    <source>
        <dbReference type="Proteomes" id="UP000316545"/>
    </source>
</evidence>
<accession>A0A560G9A4</accession>
<dbReference type="PROSITE" id="PS50943">
    <property type="entry name" value="HTH_CROC1"/>
    <property type="match status" value="1"/>
</dbReference>
<dbReference type="InterPro" id="IPR050807">
    <property type="entry name" value="TransReg_Diox_bact_type"/>
</dbReference>
<dbReference type="Pfam" id="PF01381">
    <property type="entry name" value="HTH_3"/>
    <property type="match status" value="1"/>
</dbReference>
<evidence type="ECO:0000256" key="1">
    <source>
        <dbReference type="ARBA" id="ARBA00023015"/>
    </source>
</evidence>
<dbReference type="EMBL" id="VITO01000002">
    <property type="protein sequence ID" value="TWB30486.1"/>
    <property type="molecule type" value="Genomic_DNA"/>
</dbReference>
<dbReference type="PANTHER" id="PTHR46797">
    <property type="entry name" value="HTH-TYPE TRANSCRIPTIONAL REGULATOR"/>
    <property type="match status" value="1"/>
</dbReference>
<evidence type="ECO:0000313" key="5">
    <source>
        <dbReference type="EMBL" id="TWB30486.1"/>
    </source>
</evidence>
<dbReference type="GO" id="GO:0003677">
    <property type="term" value="F:DNA binding"/>
    <property type="evidence" value="ECO:0007669"/>
    <property type="project" value="UniProtKB-KW"/>
</dbReference>
<evidence type="ECO:0000256" key="3">
    <source>
        <dbReference type="ARBA" id="ARBA00023163"/>
    </source>
</evidence>
<gene>
    <name evidence="5" type="ORF">FBZ88_10251</name>
</gene>
<dbReference type="SUPFAM" id="SSF47413">
    <property type="entry name" value="lambda repressor-like DNA-binding domains"/>
    <property type="match status" value="1"/>
</dbReference>
<keyword evidence="6" id="KW-1185">Reference proteome</keyword>
<comment type="caution">
    <text evidence="5">The sequence shown here is derived from an EMBL/GenBank/DDBJ whole genome shotgun (WGS) entry which is preliminary data.</text>
</comment>
<dbReference type="PANTHER" id="PTHR46797:SF23">
    <property type="entry name" value="HTH-TYPE TRANSCRIPTIONAL REGULATOR SUTR"/>
    <property type="match status" value="1"/>
</dbReference>
<dbReference type="Proteomes" id="UP000316545">
    <property type="component" value="Unassembled WGS sequence"/>
</dbReference>
<dbReference type="AlphaFoldDB" id="A0A560G9A4"/>
<dbReference type="InterPro" id="IPR010982">
    <property type="entry name" value="Lambda_DNA-bd_dom_sf"/>
</dbReference>
<feature type="domain" description="HTH cro/C1-type" evidence="4">
    <location>
        <begin position="12"/>
        <end position="66"/>
    </location>
</feature>
<keyword evidence="2" id="KW-0238">DNA-binding</keyword>
<dbReference type="GO" id="GO:0005829">
    <property type="term" value="C:cytosol"/>
    <property type="evidence" value="ECO:0007669"/>
    <property type="project" value="TreeGrafter"/>
</dbReference>
<dbReference type="GO" id="GO:0003700">
    <property type="term" value="F:DNA-binding transcription factor activity"/>
    <property type="evidence" value="ECO:0007669"/>
    <property type="project" value="TreeGrafter"/>
</dbReference>
<keyword evidence="1" id="KW-0805">Transcription regulation</keyword>
<proteinExistence type="predicted"/>
<reference evidence="5 6" key="1">
    <citation type="submission" date="2019-06" db="EMBL/GenBank/DDBJ databases">
        <title>Genomic Encyclopedia of Type Strains, Phase IV (KMG-V): Genome sequencing to study the core and pangenomes of soil and plant-associated prokaryotes.</title>
        <authorList>
            <person name="Whitman W."/>
        </authorList>
    </citation>
    <scope>NUCLEOTIDE SEQUENCE [LARGE SCALE GENOMIC DNA]</scope>
    <source>
        <strain evidence="5 6">BR 11865</strain>
    </source>
</reference>
<evidence type="ECO:0000256" key="2">
    <source>
        <dbReference type="ARBA" id="ARBA00023125"/>
    </source>
</evidence>
<dbReference type="InterPro" id="IPR001387">
    <property type="entry name" value="Cro/C1-type_HTH"/>
</dbReference>
<protein>
    <submittedName>
        <fullName evidence="5">Helix-turn-helix protein</fullName>
    </submittedName>
</protein>
<organism evidence="5 6">
    <name type="scientific">Nitrospirillum amazonense</name>
    <dbReference type="NCBI Taxonomy" id="28077"/>
    <lineage>
        <taxon>Bacteria</taxon>
        <taxon>Pseudomonadati</taxon>
        <taxon>Pseudomonadota</taxon>
        <taxon>Alphaproteobacteria</taxon>
        <taxon>Rhodospirillales</taxon>
        <taxon>Azospirillaceae</taxon>
        <taxon>Nitrospirillum</taxon>
    </lineage>
</organism>